<name>A0AAD1VSY6_PELCU</name>
<accession>A0AAD1VSY6</accession>
<proteinExistence type="predicted"/>
<reference evidence="1" key="1">
    <citation type="submission" date="2022-03" db="EMBL/GenBank/DDBJ databases">
        <authorList>
            <person name="Alioto T."/>
            <person name="Alioto T."/>
            <person name="Gomez Garrido J."/>
        </authorList>
    </citation>
    <scope>NUCLEOTIDE SEQUENCE</scope>
</reference>
<evidence type="ECO:0000313" key="2">
    <source>
        <dbReference type="Proteomes" id="UP001295444"/>
    </source>
</evidence>
<evidence type="ECO:0000313" key="1">
    <source>
        <dbReference type="EMBL" id="CAH2251615.1"/>
    </source>
</evidence>
<protein>
    <submittedName>
        <fullName evidence="1">Uncharacterized protein</fullName>
    </submittedName>
</protein>
<sequence>MTTHSAIMSRLRKVETVQLEGSNAALYGDILFAALVERRQLAPVAKRLREAGIRYRDGSLALPRGEQTFTMSSTDDIQLLLQQLNLQDTDMGDTREGDNQMQYKPKSVQGLKKSFYVPTSTKRHS</sequence>
<keyword evidence="2" id="KW-1185">Reference proteome</keyword>
<dbReference type="Proteomes" id="UP001295444">
    <property type="component" value="Chromosome 02"/>
</dbReference>
<dbReference type="AlphaFoldDB" id="A0AAD1VSY6"/>
<organism evidence="1 2">
    <name type="scientific">Pelobates cultripes</name>
    <name type="common">Western spadefoot toad</name>
    <dbReference type="NCBI Taxonomy" id="61616"/>
    <lineage>
        <taxon>Eukaryota</taxon>
        <taxon>Metazoa</taxon>
        <taxon>Chordata</taxon>
        <taxon>Craniata</taxon>
        <taxon>Vertebrata</taxon>
        <taxon>Euteleostomi</taxon>
        <taxon>Amphibia</taxon>
        <taxon>Batrachia</taxon>
        <taxon>Anura</taxon>
        <taxon>Pelobatoidea</taxon>
        <taxon>Pelobatidae</taxon>
        <taxon>Pelobates</taxon>
    </lineage>
</organism>
<dbReference type="EMBL" id="OW240913">
    <property type="protein sequence ID" value="CAH2251615.1"/>
    <property type="molecule type" value="Genomic_DNA"/>
</dbReference>
<gene>
    <name evidence="1" type="ORF">PECUL_23A036328</name>
</gene>